<proteinExistence type="inferred from homology"/>
<dbReference type="NCBIfam" id="TIGR01552">
    <property type="entry name" value="phd_fam"/>
    <property type="match status" value="1"/>
</dbReference>
<keyword evidence="3" id="KW-1185">Reference proteome</keyword>
<dbReference type="SUPFAM" id="SSF143120">
    <property type="entry name" value="YefM-like"/>
    <property type="match status" value="1"/>
</dbReference>
<accession>A0A0R3QH47</accession>
<reference evidence="4" key="1">
    <citation type="submission" date="2017-02" db="UniProtKB">
        <authorList>
            <consortium name="WormBaseParasite"/>
        </authorList>
    </citation>
    <scope>IDENTIFICATION</scope>
</reference>
<dbReference type="WBParaSite" id="BTMF_0000570701-mRNA-1">
    <property type="protein sequence ID" value="BTMF_0000570701-mRNA-1"/>
    <property type="gene ID" value="BTMF_0000570701"/>
</dbReference>
<reference evidence="2 3" key="2">
    <citation type="submission" date="2018-11" db="EMBL/GenBank/DDBJ databases">
        <authorList>
            <consortium name="Pathogen Informatics"/>
        </authorList>
    </citation>
    <scope>NUCLEOTIDE SEQUENCE [LARGE SCALE GENOMIC DNA]</scope>
</reference>
<evidence type="ECO:0000313" key="2">
    <source>
        <dbReference type="EMBL" id="VDO17528.1"/>
    </source>
</evidence>
<dbReference type="InterPro" id="IPR036165">
    <property type="entry name" value="YefM-like_sf"/>
</dbReference>
<dbReference type="AlphaFoldDB" id="A0A0R3QH47"/>
<sequence>MFMLNVTSAEAQNRFGQLLGSAQREPVAITQRGRPAAYIISPQEINELQEAPRARGEERIQQQRHWADACADGWNAVQAQWGSFADEHSPL</sequence>
<comment type="similarity">
    <text evidence="1">Belongs to the phD/YefM antitoxin family.</text>
</comment>
<evidence type="ECO:0000313" key="3">
    <source>
        <dbReference type="Proteomes" id="UP000280834"/>
    </source>
</evidence>
<evidence type="ECO:0000313" key="4">
    <source>
        <dbReference type="WBParaSite" id="BTMF_0000570701-mRNA-1"/>
    </source>
</evidence>
<evidence type="ECO:0000256" key="1">
    <source>
        <dbReference type="ARBA" id="ARBA00009981"/>
    </source>
</evidence>
<dbReference type="Proteomes" id="UP000280834">
    <property type="component" value="Unassembled WGS sequence"/>
</dbReference>
<organism evidence="4">
    <name type="scientific">Brugia timori</name>
    <dbReference type="NCBI Taxonomy" id="42155"/>
    <lineage>
        <taxon>Eukaryota</taxon>
        <taxon>Metazoa</taxon>
        <taxon>Ecdysozoa</taxon>
        <taxon>Nematoda</taxon>
        <taxon>Chromadorea</taxon>
        <taxon>Rhabditida</taxon>
        <taxon>Spirurina</taxon>
        <taxon>Spiruromorpha</taxon>
        <taxon>Filarioidea</taxon>
        <taxon>Onchocercidae</taxon>
        <taxon>Brugia</taxon>
    </lineage>
</organism>
<dbReference type="Pfam" id="PF02604">
    <property type="entry name" value="PhdYeFM_antitox"/>
    <property type="match status" value="1"/>
</dbReference>
<name>A0A0R3QH47_9BILA</name>
<dbReference type="Gene3D" id="3.40.1620.10">
    <property type="entry name" value="YefM-like domain"/>
    <property type="match status" value="1"/>
</dbReference>
<protein>
    <submittedName>
        <fullName evidence="4">Antitoxin</fullName>
    </submittedName>
</protein>
<gene>
    <name evidence="2" type="ORF">BTMF_LOCUS4979</name>
</gene>
<dbReference type="EMBL" id="UZAG01005146">
    <property type="protein sequence ID" value="VDO17528.1"/>
    <property type="molecule type" value="Genomic_DNA"/>
</dbReference>
<dbReference type="InterPro" id="IPR006442">
    <property type="entry name" value="Antitoxin_Phd/YefM"/>
</dbReference>